<dbReference type="PROSITE" id="PS50048">
    <property type="entry name" value="ZN2_CY6_FUNGAL_2"/>
    <property type="match status" value="1"/>
</dbReference>
<dbReference type="PANTHER" id="PTHR47784:SF9">
    <property type="entry name" value="ZN(II)2CYS6 TRANSCRIPTION FACTOR (EUROFUNG)"/>
    <property type="match status" value="1"/>
</dbReference>
<gene>
    <name evidence="3" type="ORF">P280DRAFT_133570</name>
</gene>
<evidence type="ECO:0000256" key="1">
    <source>
        <dbReference type="ARBA" id="ARBA00023242"/>
    </source>
</evidence>
<evidence type="ECO:0000313" key="4">
    <source>
        <dbReference type="Proteomes" id="UP000799753"/>
    </source>
</evidence>
<reference evidence="3" key="1">
    <citation type="journal article" date="2020" name="Stud. Mycol.">
        <title>101 Dothideomycetes genomes: a test case for predicting lifestyles and emergence of pathogens.</title>
        <authorList>
            <person name="Haridas S."/>
            <person name="Albert R."/>
            <person name="Binder M."/>
            <person name="Bloem J."/>
            <person name="Labutti K."/>
            <person name="Salamov A."/>
            <person name="Andreopoulos B."/>
            <person name="Baker S."/>
            <person name="Barry K."/>
            <person name="Bills G."/>
            <person name="Bluhm B."/>
            <person name="Cannon C."/>
            <person name="Castanera R."/>
            <person name="Culley D."/>
            <person name="Daum C."/>
            <person name="Ezra D."/>
            <person name="Gonzalez J."/>
            <person name="Henrissat B."/>
            <person name="Kuo A."/>
            <person name="Liang C."/>
            <person name="Lipzen A."/>
            <person name="Lutzoni F."/>
            <person name="Magnuson J."/>
            <person name="Mondo S."/>
            <person name="Nolan M."/>
            <person name="Ohm R."/>
            <person name="Pangilinan J."/>
            <person name="Park H.-J."/>
            <person name="Ramirez L."/>
            <person name="Alfaro M."/>
            <person name="Sun H."/>
            <person name="Tritt A."/>
            <person name="Yoshinaga Y."/>
            <person name="Zwiers L.-H."/>
            <person name="Turgeon B."/>
            <person name="Goodwin S."/>
            <person name="Spatafora J."/>
            <person name="Crous P."/>
            <person name="Grigoriev I."/>
        </authorList>
    </citation>
    <scope>NUCLEOTIDE SEQUENCE</scope>
    <source>
        <strain evidence="3">CBS 473.64</strain>
    </source>
</reference>
<keyword evidence="4" id="KW-1185">Reference proteome</keyword>
<keyword evidence="1" id="KW-0539">Nucleus</keyword>
<dbReference type="GO" id="GO:0001228">
    <property type="term" value="F:DNA-binding transcription activator activity, RNA polymerase II-specific"/>
    <property type="evidence" value="ECO:0007669"/>
    <property type="project" value="TreeGrafter"/>
</dbReference>
<dbReference type="Gene3D" id="4.10.240.10">
    <property type="entry name" value="Zn(2)-C6 fungal-type DNA-binding domain"/>
    <property type="match status" value="1"/>
</dbReference>
<dbReference type="OrthoDB" id="416217at2759"/>
<dbReference type="GO" id="GO:0008270">
    <property type="term" value="F:zinc ion binding"/>
    <property type="evidence" value="ECO:0007669"/>
    <property type="project" value="InterPro"/>
</dbReference>
<dbReference type="InterPro" id="IPR036864">
    <property type="entry name" value="Zn2-C6_fun-type_DNA-bd_sf"/>
</dbReference>
<evidence type="ECO:0000259" key="2">
    <source>
        <dbReference type="PROSITE" id="PS50048"/>
    </source>
</evidence>
<accession>A0A6A6SH06</accession>
<dbReference type="InterPro" id="IPR053157">
    <property type="entry name" value="Sterol_Uptake_Regulator"/>
</dbReference>
<dbReference type="SUPFAM" id="SSF57701">
    <property type="entry name" value="Zn2/Cys6 DNA-binding domain"/>
    <property type="match status" value="1"/>
</dbReference>
<dbReference type="Proteomes" id="UP000799753">
    <property type="component" value="Unassembled WGS sequence"/>
</dbReference>
<feature type="domain" description="Zn(2)-C6 fungal-type" evidence="2">
    <location>
        <begin position="42"/>
        <end position="72"/>
    </location>
</feature>
<proteinExistence type="predicted"/>
<organism evidence="3 4">
    <name type="scientific">Massarina eburnea CBS 473.64</name>
    <dbReference type="NCBI Taxonomy" id="1395130"/>
    <lineage>
        <taxon>Eukaryota</taxon>
        <taxon>Fungi</taxon>
        <taxon>Dikarya</taxon>
        <taxon>Ascomycota</taxon>
        <taxon>Pezizomycotina</taxon>
        <taxon>Dothideomycetes</taxon>
        <taxon>Pleosporomycetidae</taxon>
        <taxon>Pleosporales</taxon>
        <taxon>Massarineae</taxon>
        <taxon>Massarinaceae</taxon>
        <taxon>Massarina</taxon>
    </lineage>
</organism>
<protein>
    <recommendedName>
        <fullName evidence="2">Zn(2)-C6 fungal-type domain-containing protein</fullName>
    </recommendedName>
</protein>
<dbReference type="AlphaFoldDB" id="A0A6A6SH06"/>
<dbReference type="SMART" id="SM00066">
    <property type="entry name" value="GAL4"/>
    <property type="match status" value="1"/>
</dbReference>
<dbReference type="Pfam" id="PF00172">
    <property type="entry name" value="Zn_clus"/>
    <property type="match status" value="1"/>
</dbReference>
<dbReference type="CDD" id="cd00067">
    <property type="entry name" value="GAL4"/>
    <property type="match status" value="1"/>
</dbReference>
<dbReference type="InterPro" id="IPR001138">
    <property type="entry name" value="Zn2Cys6_DnaBD"/>
</dbReference>
<sequence>MENNLHAFRVRLSSGITPTVSIDDTHTQQYHTRRAHTKSRQSCEYCKERRRKCDEQKPTCSLCEKAKKECLYARNTVVRPSFEFKPATQVVLRGPLSRKNMPLLSSSLWPGPRSPAFLAASSSTSSISQTKYDLELLDHFFNSTGSYFNATGMPGLDSPITLGLAKQYPYIMHGMIALAACHLQQMGIDGRRYRIS</sequence>
<name>A0A6A6SH06_9PLEO</name>
<dbReference type="PROSITE" id="PS00463">
    <property type="entry name" value="ZN2_CY6_FUNGAL_1"/>
    <property type="match status" value="1"/>
</dbReference>
<dbReference type="PANTHER" id="PTHR47784">
    <property type="entry name" value="STEROL UPTAKE CONTROL PROTEIN 2"/>
    <property type="match status" value="1"/>
</dbReference>
<dbReference type="EMBL" id="MU006777">
    <property type="protein sequence ID" value="KAF2645973.1"/>
    <property type="molecule type" value="Genomic_DNA"/>
</dbReference>
<evidence type="ECO:0000313" key="3">
    <source>
        <dbReference type="EMBL" id="KAF2645973.1"/>
    </source>
</evidence>